<keyword evidence="1" id="KW-0812">Transmembrane</keyword>
<keyword evidence="1" id="KW-1133">Transmembrane helix</keyword>
<keyword evidence="1" id="KW-0472">Membrane</keyword>
<dbReference type="Proteomes" id="UP000177979">
    <property type="component" value="Unassembled WGS sequence"/>
</dbReference>
<sequence length="90" mass="10016">MMKHDPMATANALATITAGIFVACRLLVGIFPDWFFSVAQSWFHGIELTKLGTWNLTTGNFVLGLVTATVGAWLVGWCFAHCYNFFLKKK</sequence>
<dbReference type="PROSITE" id="PS51257">
    <property type="entry name" value="PROKAR_LIPOPROTEIN"/>
    <property type="match status" value="1"/>
</dbReference>
<gene>
    <name evidence="2" type="ORF">A2703_00880</name>
</gene>
<evidence type="ECO:0000313" key="2">
    <source>
        <dbReference type="EMBL" id="OGD71922.1"/>
    </source>
</evidence>
<organism evidence="2 3">
    <name type="scientific">Candidatus Collierbacteria bacterium RIFCSPHIGHO2_01_FULL_50_25</name>
    <dbReference type="NCBI Taxonomy" id="1817722"/>
    <lineage>
        <taxon>Bacteria</taxon>
        <taxon>Candidatus Collieribacteriota</taxon>
    </lineage>
</organism>
<evidence type="ECO:0000313" key="3">
    <source>
        <dbReference type="Proteomes" id="UP000177979"/>
    </source>
</evidence>
<dbReference type="InterPro" id="IPR044020">
    <property type="entry name" value="DUF5676"/>
</dbReference>
<reference evidence="2 3" key="1">
    <citation type="journal article" date="2016" name="Nat. Commun.">
        <title>Thousands of microbial genomes shed light on interconnected biogeochemical processes in an aquifer system.</title>
        <authorList>
            <person name="Anantharaman K."/>
            <person name="Brown C.T."/>
            <person name="Hug L.A."/>
            <person name="Sharon I."/>
            <person name="Castelle C.J."/>
            <person name="Probst A.J."/>
            <person name="Thomas B.C."/>
            <person name="Singh A."/>
            <person name="Wilkins M.J."/>
            <person name="Karaoz U."/>
            <person name="Brodie E.L."/>
            <person name="Williams K.H."/>
            <person name="Hubbard S.S."/>
            <person name="Banfield J.F."/>
        </authorList>
    </citation>
    <scope>NUCLEOTIDE SEQUENCE [LARGE SCALE GENOMIC DNA]</scope>
</reference>
<feature type="transmembrane region" description="Helical" evidence="1">
    <location>
        <begin position="12"/>
        <end position="31"/>
    </location>
</feature>
<dbReference type="Pfam" id="PF18926">
    <property type="entry name" value="DUF5676"/>
    <property type="match status" value="1"/>
</dbReference>
<dbReference type="EMBL" id="MFAG01000018">
    <property type="protein sequence ID" value="OGD71922.1"/>
    <property type="molecule type" value="Genomic_DNA"/>
</dbReference>
<feature type="transmembrane region" description="Helical" evidence="1">
    <location>
        <begin position="61"/>
        <end position="86"/>
    </location>
</feature>
<protein>
    <recommendedName>
        <fullName evidence="4">DUF2062 domain-containing protein</fullName>
    </recommendedName>
</protein>
<evidence type="ECO:0000256" key="1">
    <source>
        <dbReference type="SAM" id="Phobius"/>
    </source>
</evidence>
<evidence type="ECO:0008006" key="4">
    <source>
        <dbReference type="Google" id="ProtNLM"/>
    </source>
</evidence>
<accession>A0A1F5EX13</accession>
<name>A0A1F5EX13_9BACT</name>
<comment type="caution">
    <text evidence="2">The sequence shown here is derived from an EMBL/GenBank/DDBJ whole genome shotgun (WGS) entry which is preliminary data.</text>
</comment>
<proteinExistence type="predicted"/>
<dbReference type="AlphaFoldDB" id="A0A1F5EX13"/>